<feature type="signal peptide" evidence="3">
    <location>
        <begin position="1"/>
        <end position="19"/>
    </location>
</feature>
<accession>A0A443PFZ7</accession>
<dbReference type="InterPro" id="IPR036378">
    <property type="entry name" value="FAS1_dom_sf"/>
</dbReference>
<dbReference type="Gene3D" id="2.30.180.10">
    <property type="entry name" value="FAS1 domain"/>
    <property type="match status" value="1"/>
</dbReference>
<sequence length="257" mass="28073">MGASLVSILLVGLILSAAAANGSLTNNDLGVALEEMKSGHYFAFVMLIKMLNDSIPCNITFLMPNDRMLSNVSMPENAVSEFLMRHSIPTPLLFDYIEHFPPGSIIPTYDPGFNLTISNRGRRKVRLNNARIIHPDLCTAGSSIRCHGIDAVLSALEPRKKLTAHSPSCGTAFPPHPAPAPVTPTEPPTPPPPPPPPKSESSRSGSNLQQWTQENFKSGQPHRPYSIEDRRCDLLMRQVAVHLGRGFRFSYNLDTGG</sequence>
<dbReference type="OrthoDB" id="1934418at2759"/>
<dbReference type="SUPFAM" id="SSF82153">
    <property type="entry name" value="FAS1 domain"/>
    <property type="match status" value="1"/>
</dbReference>
<gene>
    <name evidence="5" type="ORF">CKAN_01875000</name>
</gene>
<dbReference type="PANTHER" id="PTHR36069">
    <property type="entry name" value="EXPRESSED PROTEIN-RELATED"/>
    <property type="match status" value="1"/>
</dbReference>
<evidence type="ECO:0000313" key="6">
    <source>
        <dbReference type="Proteomes" id="UP000283530"/>
    </source>
</evidence>
<evidence type="ECO:0000259" key="4">
    <source>
        <dbReference type="PROSITE" id="PS50213"/>
    </source>
</evidence>
<organism evidence="5 6">
    <name type="scientific">Cinnamomum micranthum f. kanehirae</name>
    <dbReference type="NCBI Taxonomy" id="337451"/>
    <lineage>
        <taxon>Eukaryota</taxon>
        <taxon>Viridiplantae</taxon>
        <taxon>Streptophyta</taxon>
        <taxon>Embryophyta</taxon>
        <taxon>Tracheophyta</taxon>
        <taxon>Spermatophyta</taxon>
        <taxon>Magnoliopsida</taxon>
        <taxon>Magnoliidae</taxon>
        <taxon>Laurales</taxon>
        <taxon>Lauraceae</taxon>
        <taxon>Cinnamomum</taxon>
    </lineage>
</organism>
<evidence type="ECO:0000256" key="2">
    <source>
        <dbReference type="SAM" id="MobiDB-lite"/>
    </source>
</evidence>
<dbReference type="Proteomes" id="UP000283530">
    <property type="component" value="Unassembled WGS sequence"/>
</dbReference>
<dbReference type="PANTHER" id="PTHR36069:SF1">
    <property type="entry name" value="EXPRESSED PROTEIN"/>
    <property type="match status" value="1"/>
</dbReference>
<dbReference type="PROSITE" id="PS50213">
    <property type="entry name" value="FAS1"/>
    <property type="match status" value="1"/>
</dbReference>
<keyword evidence="3" id="KW-0732">Signal</keyword>
<dbReference type="STRING" id="337451.A0A443PFZ7"/>
<protein>
    <submittedName>
        <fullName evidence="5">FAS1 domain-containing protein</fullName>
    </submittedName>
</protein>
<name>A0A443PFZ7_9MAGN</name>
<feature type="region of interest" description="Disordered" evidence="2">
    <location>
        <begin position="164"/>
        <end position="209"/>
    </location>
</feature>
<feature type="chain" id="PRO_5019032850" evidence="3">
    <location>
        <begin position="20"/>
        <end position="257"/>
    </location>
</feature>
<feature type="compositionally biased region" description="Pro residues" evidence="2">
    <location>
        <begin position="174"/>
        <end position="198"/>
    </location>
</feature>
<dbReference type="EMBL" id="QPKB01000007">
    <property type="protein sequence ID" value="RWR89685.1"/>
    <property type="molecule type" value="Genomic_DNA"/>
</dbReference>
<evidence type="ECO:0000256" key="1">
    <source>
        <dbReference type="ARBA" id="ARBA00007843"/>
    </source>
</evidence>
<evidence type="ECO:0000313" key="5">
    <source>
        <dbReference type="EMBL" id="RWR89685.1"/>
    </source>
</evidence>
<dbReference type="SMART" id="SM00554">
    <property type="entry name" value="FAS1"/>
    <property type="match status" value="1"/>
</dbReference>
<dbReference type="InterPro" id="IPR053339">
    <property type="entry name" value="FAS1_domain_protein"/>
</dbReference>
<dbReference type="InterPro" id="IPR000782">
    <property type="entry name" value="FAS1_domain"/>
</dbReference>
<comment type="caution">
    <text evidence="5">The sequence shown here is derived from an EMBL/GenBank/DDBJ whole genome shotgun (WGS) entry which is preliminary data.</text>
</comment>
<dbReference type="AlphaFoldDB" id="A0A443PFZ7"/>
<dbReference type="Pfam" id="PF02469">
    <property type="entry name" value="Fasciclin"/>
    <property type="match status" value="1"/>
</dbReference>
<keyword evidence="6" id="KW-1185">Reference proteome</keyword>
<proteinExistence type="inferred from homology"/>
<feature type="domain" description="FAS1" evidence="4">
    <location>
        <begin position="26"/>
        <end position="153"/>
    </location>
</feature>
<comment type="similarity">
    <text evidence="1">Belongs to the fasciclin-like AGP family.</text>
</comment>
<evidence type="ECO:0000256" key="3">
    <source>
        <dbReference type="SAM" id="SignalP"/>
    </source>
</evidence>
<reference evidence="5 6" key="1">
    <citation type="journal article" date="2019" name="Nat. Plants">
        <title>Stout camphor tree genome fills gaps in understanding of flowering plant genome evolution.</title>
        <authorList>
            <person name="Chaw S.M."/>
            <person name="Liu Y.C."/>
            <person name="Wu Y.W."/>
            <person name="Wang H.Y."/>
            <person name="Lin C.I."/>
            <person name="Wu C.S."/>
            <person name="Ke H.M."/>
            <person name="Chang L.Y."/>
            <person name="Hsu C.Y."/>
            <person name="Yang H.T."/>
            <person name="Sudianto E."/>
            <person name="Hsu M.H."/>
            <person name="Wu K.P."/>
            <person name="Wang L.N."/>
            <person name="Leebens-Mack J.H."/>
            <person name="Tsai I.J."/>
        </authorList>
    </citation>
    <scope>NUCLEOTIDE SEQUENCE [LARGE SCALE GENOMIC DNA]</scope>
    <source>
        <strain evidence="6">cv. Chaw 1501</strain>
        <tissue evidence="5">Young leaves</tissue>
    </source>
</reference>